<dbReference type="AlphaFoldDB" id="A0A931I125"/>
<protein>
    <recommendedName>
        <fullName evidence="3">Biosynthetic protein, Pnap_2097 family</fullName>
    </recommendedName>
</protein>
<evidence type="ECO:0000313" key="1">
    <source>
        <dbReference type="EMBL" id="MBH0237365.1"/>
    </source>
</evidence>
<dbReference type="InterPro" id="IPR029069">
    <property type="entry name" value="HotDog_dom_sf"/>
</dbReference>
<evidence type="ECO:0008006" key="3">
    <source>
        <dbReference type="Google" id="ProtNLM"/>
    </source>
</evidence>
<reference evidence="1" key="1">
    <citation type="submission" date="2020-12" db="EMBL/GenBank/DDBJ databases">
        <title>Methylobrevis albus sp. nov., isolated from fresh water lack sediment.</title>
        <authorList>
            <person name="Zou Q."/>
        </authorList>
    </citation>
    <scope>NUCLEOTIDE SEQUENCE</scope>
    <source>
        <strain evidence="1">L22</strain>
    </source>
</reference>
<organism evidence="1 2">
    <name type="scientific">Methylobrevis albus</name>
    <dbReference type="NCBI Taxonomy" id="2793297"/>
    <lineage>
        <taxon>Bacteria</taxon>
        <taxon>Pseudomonadati</taxon>
        <taxon>Pseudomonadota</taxon>
        <taxon>Alphaproteobacteria</taxon>
        <taxon>Hyphomicrobiales</taxon>
        <taxon>Pleomorphomonadaceae</taxon>
        <taxon>Methylobrevis</taxon>
    </lineage>
</organism>
<dbReference type="Gene3D" id="3.10.129.10">
    <property type="entry name" value="Hotdog Thioesterase"/>
    <property type="match status" value="1"/>
</dbReference>
<dbReference type="InterPro" id="IPR024091">
    <property type="entry name" value="LnmK-like_bifun_acyl/decarbox"/>
</dbReference>
<proteinExistence type="predicted"/>
<name>A0A931I125_9HYPH</name>
<gene>
    <name evidence="1" type="ORF">I5731_05990</name>
</gene>
<keyword evidence="2" id="KW-1185">Reference proteome</keyword>
<sequence>MPQLALGGLSENWLLKDCGHRHWLLLARAAGRPVPDFRDGDDRPVYAAFNAVSVEGDLGRARENDVLTVRAELVRVSRTQFMSRQSFCRDSETIATVTMVSVFVHRTEDGRNRSIARLELPGFSEPVADATGLVRRAAAIRSGGFGTHMGFAAVEAGEIARLGVDPCPSLDFNGADFLYFASFQAFADRAEWQQFREPTRRLATRRRDLVFRGNIEPGETLQVVIAAARETAAGIAHWCRVYRAGETVPIAEIFTEKVG</sequence>
<accession>A0A931I125</accession>
<comment type="caution">
    <text evidence="1">The sequence shown here is derived from an EMBL/GenBank/DDBJ whole genome shotgun (WGS) entry which is preliminary data.</text>
</comment>
<dbReference type="NCBIfam" id="TIGR04098">
    <property type="entry name" value="LnmK_bifunc"/>
    <property type="match status" value="1"/>
</dbReference>
<evidence type="ECO:0000313" key="2">
    <source>
        <dbReference type="Proteomes" id="UP000631694"/>
    </source>
</evidence>
<dbReference type="EMBL" id="JADZLT010000043">
    <property type="protein sequence ID" value="MBH0237365.1"/>
    <property type="molecule type" value="Genomic_DNA"/>
</dbReference>
<dbReference type="NCBIfam" id="TIGR04099">
    <property type="entry name" value="biosn_Pnap_2097"/>
    <property type="match status" value="1"/>
</dbReference>
<dbReference type="SUPFAM" id="SSF54637">
    <property type="entry name" value="Thioesterase/thiol ester dehydrase-isomerase"/>
    <property type="match status" value="1"/>
</dbReference>
<dbReference type="Proteomes" id="UP000631694">
    <property type="component" value="Unassembled WGS sequence"/>
</dbReference>